<protein>
    <submittedName>
        <fullName evidence="1">Uncharacterized protein</fullName>
    </submittedName>
</protein>
<name>A0A0V0T2W7_9BILA</name>
<evidence type="ECO:0000313" key="2">
    <source>
        <dbReference type="Proteomes" id="UP000055048"/>
    </source>
</evidence>
<dbReference type="OrthoDB" id="5927588at2759"/>
<dbReference type="EMBL" id="JYDJ01000819">
    <property type="protein sequence ID" value="KRX33376.1"/>
    <property type="molecule type" value="Genomic_DNA"/>
</dbReference>
<keyword evidence="2" id="KW-1185">Reference proteome</keyword>
<dbReference type="AlphaFoldDB" id="A0A0V0T2W7"/>
<reference evidence="1 2" key="1">
    <citation type="submission" date="2015-01" db="EMBL/GenBank/DDBJ databases">
        <title>Evolution of Trichinella species and genotypes.</title>
        <authorList>
            <person name="Korhonen P.K."/>
            <person name="Edoardo P."/>
            <person name="Giuseppe L.R."/>
            <person name="Gasser R.B."/>
        </authorList>
    </citation>
    <scope>NUCLEOTIDE SEQUENCE [LARGE SCALE GENOMIC DNA]</scope>
    <source>
        <strain evidence="1">ISS417</strain>
    </source>
</reference>
<organism evidence="1 2">
    <name type="scientific">Trichinella murrelli</name>
    <dbReference type="NCBI Taxonomy" id="144512"/>
    <lineage>
        <taxon>Eukaryota</taxon>
        <taxon>Metazoa</taxon>
        <taxon>Ecdysozoa</taxon>
        <taxon>Nematoda</taxon>
        <taxon>Enoplea</taxon>
        <taxon>Dorylaimia</taxon>
        <taxon>Trichinellida</taxon>
        <taxon>Trichinellidae</taxon>
        <taxon>Trichinella</taxon>
    </lineage>
</organism>
<sequence>MRAAAAISGGRRIVKPYEMRQKKAGPGDKSCIEPTREAKRTAKVSTTVRHLANIGSCPFCKDARDAANCTELRKTDVQTPSMAVKKWPPGKSLQSELKMFNVWMWGSSSWASAPAAVAVPGHVI</sequence>
<accession>A0A0V0T2W7</accession>
<comment type="caution">
    <text evidence="1">The sequence shown here is derived from an EMBL/GenBank/DDBJ whole genome shotgun (WGS) entry which is preliminary data.</text>
</comment>
<dbReference type="Proteomes" id="UP000055048">
    <property type="component" value="Unassembled WGS sequence"/>
</dbReference>
<evidence type="ECO:0000313" key="1">
    <source>
        <dbReference type="EMBL" id="KRX33376.1"/>
    </source>
</evidence>
<gene>
    <name evidence="1" type="ORF">T05_120</name>
</gene>
<proteinExistence type="predicted"/>